<gene>
    <name evidence="1" type="primary">NATT3</name>
    <name evidence="1" type="ORF">E2C01_006642</name>
</gene>
<dbReference type="PANTHER" id="PTHR31649:SF1">
    <property type="entry name" value="FARNESOIC ACID O-METHYL TRANSFERASE DOMAIN-CONTAINING PROTEIN"/>
    <property type="match status" value="1"/>
</dbReference>
<protein>
    <submittedName>
        <fullName evidence="1">Natterin-3</fullName>
    </submittedName>
</protein>
<dbReference type="AlphaFoldDB" id="A0A5B7D2D0"/>
<dbReference type="Proteomes" id="UP000324222">
    <property type="component" value="Unassembled WGS sequence"/>
</dbReference>
<dbReference type="Pfam" id="PF11901">
    <property type="entry name" value="DM9"/>
    <property type="match status" value="1"/>
</dbReference>
<dbReference type="OrthoDB" id="2142040at2759"/>
<evidence type="ECO:0000313" key="2">
    <source>
        <dbReference type="Proteomes" id="UP000324222"/>
    </source>
</evidence>
<dbReference type="SMART" id="SM00696">
    <property type="entry name" value="DM9"/>
    <property type="match status" value="2"/>
</dbReference>
<reference evidence="1 2" key="1">
    <citation type="submission" date="2019-05" db="EMBL/GenBank/DDBJ databases">
        <title>Another draft genome of Portunus trituberculatus and its Hox gene families provides insights of decapod evolution.</title>
        <authorList>
            <person name="Jeong J.-H."/>
            <person name="Song I."/>
            <person name="Kim S."/>
            <person name="Choi T."/>
            <person name="Kim D."/>
            <person name="Ryu S."/>
            <person name="Kim W."/>
        </authorList>
    </citation>
    <scope>NUCLEOTIDE SEQUENCE [LARGE SCALE GENOMIC DNA]</scope>
    <source>
        <tissue evidence="1">Muscle</tissue>
    </source>
</reference>
<accession>A0A5B7D2D0</accession>
<sequence>MNSISLFSVKLSNCHSAHHIYSPTIHHITPHTPPLSFLRAAIQYKRPARWVPTTGGYLPHRPISGGEGPDGEVYVGMARHEDAYVVGMVVPEHGCCYVPYGGDAIPKQEYFVLSNPASVTLTWEPGSQGNVPPGALQGGMSEDGEMLYIGRVNVDGVVSIGKVHGSHGVCYVPYGGSEHSHKNYEVLCVRSVTARV</sequence>
<keyword evidence="2" id="KW-1185">Reference proteome</keyword>
<proteinExistence type="predicted"/>
<dbReference type="PANTHER" id="PTHR31649">
    <property type="entry name" value="AGAP009604-PA"/>
    <property type="match status" value="1"/>
</dbReference>
<dbReference type="InterPro" id="IPR006616">
    <property type="entry name" value="DM9_repeat"/>
</dbReference>
<comment type="caution">
    <text evidence="1">The sequence shown here is derived from an EMBL/GenBank/DDBJ whole genome shotgun (WGS) entry which is preliminary data.</text>
</comment>
<name>A0A5B7D2D0_PORTR</name>
<evidence type="ECO:0000313" key="1">
    <source>
        <dbReference type="EMBL" id="MPC13893.1"/>
    </source>
</evidence>
<organism evidence="1 2">
    <name type="scientific">Portunus trituberculatus</name>
    <name type="common">Swimming crab</name>
    <name type="synonym">Neptunus trituberculatus</name>
    <dbReference type="NCBI Taxonomy" id="210409"/>
    <lineage>
        <taxon>Eukaryota</taxon>
        <taxon>Metazoa</taxon>
        <taxon>Ecdysozoa</taxon>
        <taxon>Arthropoda</taxon>
        <taxon>Crustacea</taxon>
        <taxon>Multicrustacea</taxon>
        <taxon>Malacostraca</taxon>
        <taxon>Eumalacostraca</taxon>
        <taxon>Eucarida</taxon>
        <taxon>Decapoda</taxon>
        <taxon>Pleocyemata</taxon>
        <taxon>Brachyura</taxon>
        <taxon>Eubrachyura</taxon>
        <taxon>Portunoidea</taxon>
        <taxon>Portunidae</taxon>
        <taxon>Portuninae</taxon>
        <taxon>Portunus</taxon>
    </lineage>
</organism>
<dbReference type="EMBL" id="VSRR010000314">
    <property type="protein sequence ID" value="MPC13893.1"/>
    <property type="molecule type" value="Genomic_DNA"/>
</dbReference>